<evidence type="ECO:0000313" key="2">
    <source>
        <dbReference type="Proteomes" id="UP000815677"/>
    </source>
</evidence>
<proteinExistence type="predicted"/>
<dbReference type="EMBL" id="DF839276">
    <property type="protein sequence ID" value="GAT43774.1"/>
    <property type="molecule type" value="Genomic_DNA"/>
</dbReference>
<protein>
    <submittedName>
        <fullName evidence="1">Uncharacterized protein</fullName>
    </submittedName>
</protein>
<dbReference type="Proteomes" id="UP000815677">
    <property type="component" value="Unassembled WGS sequence"/>
</dbReference>
<reference evidence="1" key="1">
    <citation type="submission" date="2014-09" db="EMBL/GenBank/DDBJ databases">
        <title>Genome sequence of the luminous mushroom Mycena chlorophos for searching fungal bioluminescence genes.</title>
        <authorList>
            <person name="Tanaka Y."/>
            <person name="Kasuga D."/>
            <person name="Oba Y."/>
            <person name="Hase S."/>
            <person name="Sato K."/>
            <person name="Oba Y."/>
            <person name="Sakakibara Y."/>
        </authorList>
    </citation>
    <scope>NUCLEOTIDE SEQUENCE</scope>
</reference>
<accession>A0ABQ0KXY6</accession>
<keyword evidence="2" id="KW-1185">Reference proteome</keyword>
<name>A0ABQ0KXY6_MYCCL</name>
<organism evidence="1 2">
    <name type="scientific">Mycena chlorophos</name>
    <name type="common">Agaric fungus</name>
    <name type="synonym">Agaricus chlorophos</name>
    <dbReference type="NCBI Taxonomy" id="658473"/>
    <lineage>
        <taxon>Eukaryota</taxon>
        <taxon>Fungi</taxon>
        <taxon>Dikarya</taxon>
        <taxon>Basidiomycota</taxon>
        <taxon>Agaricomycotina</taxon>
        <taxon>Agaricomycetes</taxon>
        <taxon>Agaricomycetidae</taxon>
        <taxon>Agaricales</taxon>
        <taxon>Marasmiineae</taxon>
        <taxon>Mycenaceae</taxon>
        <taxon>Mycena</taxon>
    </lineage>
</organism>
<sequence length="170" mass="18838">MDTPAGEPNAGNVQRAKHLQDPKKVLPWPRPTFRLRCQDFYNLAPFSNSGLMDGEHVERAWVGSGPDFALPEPHSQLGEQYADPFAHFVSGLTPSESNKLPAVLSYDVACSYERAVSNYYAEPSTLLAFDGNFRLRRRKQDVKTALPYVLGAAKLERVEEEDAVDGADVA</sequence>
<evidence type="ECO:0000313" key="1">
    <source>
        <dbReference type="EMBL" id="GAT43774.1"/>
    </source>
</evidence>
<gene>
    <name evidence="1" type="ORF">MCHLO_01442</name>
</gene>